<dbReference type="AlphaFoldDB" id="A0A381XZ23"/>
<protein>
    <submittedName>
        <fullName evidence="1">Uncharacterized protein</fullName>
    </submittedName>
</protein>
<feature type="non-terminal residue" evidence="1">
    <location>
        <position position="1"/>
    </location>
</feature>
<evidence type="ECO:0000313" key="1">
    <source>
        <dbReference type="EMBL" id="SVA69692.1"/>
    </source>
</evidence>
<dbReference type="EMBL" id="UINC01016803">
    <property type="protein sequence ID" value="SVA69692.1"/>
    <property type="molecule type" value="Genomic_DNA"/>
</dbReference>
<organism evidence="1">
    <name type="scientific">marine metagenome</name>
    <dbReference type="NCBI Taxonomy" id="408172"/>
    <lineage>
        <taxon>unclassified sequences</taxon>
        <taxon>metagenomes</taxon>
        <taxon>ecological metagenomes</taxon>
    </lineage>
</organism>
<gene>
    <name evidence="1" type="ORF">METZ01_LOCUS122546</name>
</gene>
<reference evidence="1" key="1">
    <citation type="submission" date="2018-05" db="EMBL/GenBank/DDBJ databases">
        <authorList>
            <person name="Lanie J.A."/>
            <person name="Ng W.-L."/>
            <person name="Kazmierczak K.M."/>
            <person name="Andrzejewski T.M."/>
            <person name="Davidsen T.M."/>
            <person name="Wayne K.J."/>
            <person name="Tettelin H."/>
            <person name="Glass J.I."/>
            <person name="Rusch D."/>
            <person name="Podicherti R."/>
            <person name="Tsui H.-C.T."/>
            <person name="Winkler M.E."/>
        </authorList>
    </citation>
    <scope>NUCLEOTIDE SEQUENCE</scope>
</reference>
<name>A0A381XZ23_9ZZZZ</name>
<sequence>VTKISSPPGFILDLIELMIFIGTINPSFPPSVLTSDISSVLRYGRLQITRSN</sequence>
<proteinExistence type="predicted"/>
<accession>A0A381XZ23</accession>